<protein>
    <submittedName>
        <fullName evidence="1">Toxin-antitoxin system, toxin component</fullName>
    </submittedName>
</protein>
<reference evidence="1" key="2">
    <citation type="submission" date="2019-10" db="EMBL/GenBank/DDBJ databases">
        <authorList>
            <consortium name="NCBI Pathogen Detection Project"/>
        </authorList>
    </citation>
    <scope>NUCLEOTIDE SEQUENCE</scope>
    <source>
        <strain evidence="1">Salmonella enterica</strain>
    </source>
</reference>
<organism evidence="1">
    <name type="scientific">Salmonella diarizonae</name>
    <dbReference type="NCBI Taxonomy" id="59204"/>
    <lineage>
        <taxon>Bacteria</taxon>
        <taxon>Pseudomonadati</taxon>
        <taxon>Pseudomonadota</taxon>
        <taxon>Gammaproteobacteria</taxon>
        <taxon>Enterobacterales</taxon>
        <taxon>Enterobacteriaceae</taxon>
        <taxon>Salmonella</taxon>
    </lineage>
</organism>
<accession>A0A6X8A8U7</accession>
<reference evidence="1" key="1">
    <citation type="journal article" date="2018" name="Genome Biol.">
        <title>SKESA: strategic k-mer extension for scrupulous assemblies.</title>
        <authorList>
            <person name="Souvorov A."/>
            <person name="Agarwala R."/>
            <person name="Lipman D.J."/>
        </authorList>
    </citation>
    <scope>NUCLEOTIDE SEQUENCE</scope>
    <source>
        <strain evidence="1">Salmonella enterica</strain>
    </source>
</reference>
<proteinExistence type="predicted"/>
<feature type="non-terminal residue" evidence="1">
    <location>
        <position position="23"/>
    </location>
</feature>
<dbReference type="AlphaFoldDB" id="A0A6X8A8U7"/>
<comment type="caution">
    <text evidence="1">The sequence shown here is derived from an EMBL/GenBank/DDBJ whole genome shotgun (WGS) entry which is preliminary data.</text>
</comment>
<evidence type="ECO:0000313" key="1">
    <source>
        <dbReference type="EMBL" id="HAB1777127.1"/>
    </source>
</evidence>
<dbReference type="EMBL" id="DAAFWI010000028">
    <property type="protein sequence ID" value="HAB1777127.1"/>
    <property type="molecule type" value="Genomic_DNA"/>
</dbReference>
<gene>
    <name evidence="1" type="ORF">GBY11_16605</name>
</gene>
<sequence>MKRCFVCMKLKFNINFREEIHTY</sequence>
<name>A0A6X8A8U7_SALDZ</name>